<dbReference type="AlphaFoldDB" id="A0A080M243"/>
<reference evidence="1 2" key="1">
    <citation type="submission" date="2014-02" db="EMBL/GenBank/DDBJ databases">
        <title>Expanding our view of genomic diversity in Candidatus Accumulibacter clades.</title>
        <authorList>
            <person name="Skennerton C.T."/>
            <person name="Barr J.J."/>
            <person name="Slater F.R."/>
            <person name="Bond P.L."/>
            <person name="Tyson G.W."/>
        </authorList>
    </citation>
    <scope>NUCLEOTIDE SEQUENCE [LARGE SCALE GENOMIC DNA]</scope>
    <source>
        <strain evidence="2">BA-91</strain>
    </source>
</reference>
<evidence type="ECO:0000313" key="2">
    <source>
        <dbReference type="Proteomes" id="UP000020077"/>
    </source>
</evidence>
<dbReference type="EMBL" id="JDVG02000576">
    <property type="protein sequence ID" value="KFB71219.1"/>
    <property type="molecule type" value="Genomic_DNA"/>
</dbReference>
<accession>A0A080M243</accession>
<evidence type="ECO:0000313" key="1">
    <source>
        <dbReference type="EMBL" id="KFB71219.1"/>
    </source>
</evidence>
<gene>
    <name evidence="1" type="ORF">AW09_003652</name>
</gene>
<dbReference type="Proteomes" id="UP000020077">
    <property type="component" value="Unassembled WGS sequence"/>
</dbReference>
<comment type="caution">
    <text evidence="1">The sequence shown here is derived from an EMBL/GenBank/DDBJ whole genome shotgun (WGS) entry which is preliminary data.</text>
</comment>
<proteinExistence type="predicted"/>
<protein>
    <submittedName>
        <fullName evidence="1">Uncharacterized protein</fullName>
    </submittedName>
</protein>
<organism evidence="1 2">
    <name type="scientific">Candidatus Accumulibacter phosphatis</name>
    <dbReference type="NCBI Taxonomy" id="327160"/>
    <lineage>
        <taxon>Bacteria</taxon>
        <taxon>Pseudomonadati</taxon>
        <taxon>Pseudomonadota</taxon>
        <taxon>Betaproteobacteria</taxon>
        <taxon>Candidatus Accumulibacter</taxon>
    </lineage>
</organism>
<name>A0A080M243_9PROT</name>
<sequence>MNADLHMAADLKNTGKGNLFVIFGEPDISLLPQDDDKLCIKVNGVDVFKPQTGEVISDSTDGIACWFIDTDYNQEGDQSPGG</sequence>